<evidence type="ECO:0000259" key="8">
    <source>
        <dbReference type="PROSITE" id="PS50250"/>
    </source>
</evidence>
<evidence type="ECO:0000313" key="10">
    <source>
        <dbReference type="WBParaSite" id="scaffold363_cov262.g925"/>
    </source>
</evidence>
<evidence type="ECO:0000259" key="7">
    <source>
        <dbReference type="PROSITE" id="PS50011"/>
    </source>
</evidence>
<proteinExistence type="inferred from homology"/>
<protein>
    <submittedName>
        <fullName evidence="10">Uncharacterized protein</fullName>
    </submittedName>
</protein>
<evidence type="ECO:0000256" key="1">
    <source>
        <dbReference type="ARBA" id="ARBA00004123"/>
    </source>
</evidence>
<dbReference type="InterPro" id="IPR001245">
    <property type="entry name" value="Ser-Thr/Tyr_kinase_cat_dom"/>
</dbReference>
<dbReference type="PROSITE" id="PS50250">
    <property type="entry name" value="PCI"/>
    <property type="match status" value="1"/>
</dbReference>
<reference evidence="10" key="1">
    <citation type="submission" date="2022-11" db="UniProtKB">
        <authorList>
            <consortium name="WormBaseParasite"/>
        </authorList>
    </citation>
    <scope>IDENTIFICATION</scope>
</reference>
<dbReference type="Pfam" id="PF01399">
    <property type="entry name" value="PCI"/>
    <property type="match status" value="1"/>
</dbReference>
<dbReference type="PANTHER" id="PTHR14145:SF2">
    <property type="entry name" value="COP9 SIGNALOSOME COMPLEX SUBUNIT 1"/>
    <property type="match status" value="1"/>
</dbReference>
<dbReference type="SUPFAM" id="SSF46785">
    <property type="entry name" value="Winged helix' DNA-binding domain"/>
    <property type="match status" value="1"/>
</dbReference>
<comment type="similarity">
    <text evidence="3">Belongs to the CSN1 family.</text>
</comment>
<evidence type="ECO:0000313" key="9">
    <source>
        <dbReference type="Proteomes" id="UP000887561"/>
    </source>
</evidence>
<dbReference type="WBParaSite" id="scaffold363_cov262.g925">
    <property type="protein sequence ID" value="scaffold363_cov262.g925"/>
    <property type="gene ID" value="scaffold363_cov262.g925"/>
</dbReference>
<dbReference type="GO" id="GO:0005524">
    <property type="term" value="F:ATP binding"/>
    <property type="evidence" value="ECO:0007669"/>
    <property type="project" value="InterPro"/>
</dbReference>
<keyword evidence="4" id="KW-0963">Cytoplasm</keyword>
<dbReference type="InterPro" id="IPR019585">
    <property type="entry name" value="Rpn7/CSN1"/>
</dbReference>
<dbReference type="InterPro" id="IPR008266">
    <property type="entry name" value="Tyr_kinase_AS"/>
</dbReference>
<dbReference type="PANTHER" id="PTHR14145">
    <property type="entry name" value="26S PROTESOME SUBUNIT 6"/>
    <property type="match status" value="1"/>
</dbReference>
<dbReference type="Gene3D" id="1.25.40.570">
    <property type="match status" value="1"/>
</dbReference>
<keyword evidence="9" id="KW-1185">Reference proteome</keyword>
<comment type="subcellular location">
    <subcellularLocation>
        <location evidence="2">Cytoplasm</location>
    </subcellularLocation>
    <subcellularLocation>
        <location evidence="1">Nucleus</location>
    </subcellularLocation>
</comment>
<dbReference type="InterPro" id="IPR000719">
    <property type="entry name" value="Prot_kinase_dom"/>
</dbReference>
<evidence type="ECO:0000256" key="5">
    <source>
        <dbReference type="ARBA" id="ARBA00022790"/>
    </source>
</evidence>
<evidence type="ECO:0000256" key="3">
    <source>
        <dbReference type="ARBA" id="ARBA00008793"/>
    </source>
</evidence>
<dbReference type="GO" id="GO:0008180">
    <property type="term" value="C:COP9 signalosome"/>
    <property type="evidence" value="ECO:0007669"/>
    <property type="project" value="UniProtKB-KW"/>
</dbReference>
<dbReference type="InterPro" id="IPR036390">
    <property type="entry name" value="WH_DNA-bd_sf"/>
</dbReference>
<dbReference type="Pfam" id="PF10602">
    <property type="entry name" value="RPN7"/>
    <property type="match status" value="1"/>
</dbReference>
<dbReference type="PRINTS" id="PR00109">
    <property type="entry name" value="TYRKINASE"/>
</dbReference>
<dbReference type="PROSITE" id="PS00109">
    <property type="entry name" value="PROTEIN_KINASE_TYR"/>
    <property type="match status" value="1"/>
</dbReference>
<feature type="domain" description="PCI" evidence="8">
    <location>
        <begin position="512"/>
        <end position="684"/>
    </location>
</feature>
<keyword evidence="6" id="KW-0539">Nucleus</keyword>
<feature type="domain" description="Protein kinase" evidence="7">
    <location>
        <begin position="1"/>
        <end position="201"/>
    </location>
</feature>
<keyword evidence="5" id="KW-0736">Signalosome</keyword>
<sequence>MRLQHRNIIRLFGVVVYNDPILIVTEYAPGGCLHDRLVEKRPTDKERLNFCRDICFGMAYLESKEVIHRDLTVRNCLLSKWNVVKITDFGLSLQGITKVLLPRARAPIRYVPPETLKTALFSHKSDVWGYGIALFEIWSKPHEEPYKEIQNNRQLRKRILEGYRLTPPKGMPKKMQELMLKTQSASPDNRPTFKTIKKIYFGEEKSTFREYTSKLLYIIMDENEFMEQEDDIEYVEEPMAADFDFTNVNDPLTIDDPVSQDDVQVPSTVNVVSVELETFSKDYTDYALMNRLLFIAGVCPPLRADALKMLINYVIKKTQNIPMLNAAYQRVESAKAFGNISGIESVPDIDKNWIEITTVKANNRLESLLAEFKRQKDEAVKESIRRSLEDVFHQYVQMGNLPDALKLYTRGMREYCTSPNQIIQMLISWINVTIYAEQWQKLFVLLPQADRAINEIIERENVSSVPSNTFSTTQYSSLQSLQIPARTSKIQKDLILSSKAKILAVYGLAFLQNKNYKAAAEKFMTIDLDVLNYPQLISPSDVAIYALICALATFSRTELKEKVLGSPLFRKSLESEPKLIELLQRFCQSQFGICLDILNDLRDQLLLNIYLAPHISFLYSLIRQSALIQYFDTYLSSEIGQMAIEFRTSVDELESELISLIEKGLLKAKIDSYKKVLYAKFSDNRTEIYERVLNLRKRISQHANAVLLRAALLNHRIHEQK</sequence>
<dbReference type="AlphaFoldDB" id="A0A915MI20"/>
<dbReference type="Pfam" id="PF07714">
    <property type="entry name" value="PK_Tyr_Ser-Thr"/>
    <property type="match status" value="1"/>
</dbReference>
<dbReference type="InterPro" id="IPR045135">
    <property type="entry name" value="Rpn7_N"/>
</dbReference>
<organism evidence="9 10">
    <name type="scientific">Meloidogyne javanica</name>
    <name type="common">Root-knot nematode worm</name>
    <dbReference type="NCBI Taxonomy" id="6303"/>
    <lineage>
        <taxon>Eukaryota</taxon>
        <taxon>Metazoa</taxon>
        <taxon>Ecdysozoa</taxon>
        <taxon>Nematoda</taxon>
        <taxon>Chromadorea</taxon>
        <taxon>Rhabditida</taxon>
        <taxon>Tylenchina</taxon>
        <taxon>Tylenchomorpha</taxon>
        <taxon>Tylenchoidea</taxon>
        <taxon>Meloidogynidae</taxon>
        <taxon>Meloidogyninae</taxon>
        <taxon>Meloidogyne</taxon>
        <taxon>Meloidogyne incognita group</taxon>
    </lineage>
</organism>
<dbReference type="SMART" id="SM00088">
    <property type="entry name" value="PINT"/>
    <property type="match status" value="1"/>
</dbReference>
<dbReference type="Gene3D" id="1.10.510.10">
    <property type="entry name" value="Transferase(Phosphotransferase) domain 1"/>
    <property type="match status" value="1"/>
</dbReference>
<name>A0A915MI20_MELJA</name>
<accession>A0A915MI20</accession>
<dbReference type="SUPFAM" id="SSF56112">
    <property type="entry name" value="Protein kinase-like (PK-like)"/>
    <property type="match status" value="1"/>
</dbReference>
<dbReference type="InterPro" id="IPR011009">
    <property type="entry name" value="Kinase-like_dom_sf"/>
</dbReference>
<evidence type="ECO:0000256" key="6">
    <source>
        <dbReference type="ARBA" id="ARBA00023242"/>
    </source>
</evidence>
<evidence type="ECO:0000256" key="4">
    <source>
        <dbReference type="ARBA" id="ARBA00022490"/>
    </source>
</evidence>
<dbReference type="PROSITE" id="PS50011">
    <property type="entry name" value="PROTEIN_KINASE_DOM"/>
    <property type="match status" value="1"/>
</dbReference>
<evidence type="ECO:0000256" key="2">
    <source>
        <dbReference type="ARBA" id="ARBA00004496"/>
    </source>
</evidence>
<dbReference type="Proteomes" id="UP000887561">
    <property type="component" value="Unplaced"/>
</dbReference>
<dbReference type="GO" id="GO:0005737">
    <property type="term" value="C:cytoplasm"/>
    <property type="evidence" value="ECO:0007669"/>
    <property type="project" value="UniProtKB-SubCell"/>
</dbReference>
<dbReference type="InterPro" id="IPR000717">
    <property type="entry name" value="PCI_dom"/>
</dbReference>
<dbReference type="GO" id="GO:0004672">
    <property type="term" value="F:protein kinase activity"/>
    <property type="evidence" value="ECO:0007669"/>
    <property type="project" value="InterPro"/>
</dbReference>